<keyword evidence="1" id="KW-0472">Membrane</keyword>
<dbReference type="RefSeq" id="WP_187304084.1">
    <property type="nucleotide sequence ID" value="NZ_JACRYT010000023.1"/>
</dbReference>
<dbReference type="AlphaFoldDB" id="A0A923NKW2"/>
<keyword evidence="1" id="KW-1133">Transmembrane helix</keyword>
<keyword evidence="3" id="KW-1185">Reference proteome</keyword>
<gene>
    <name evidence="2" type="primary">eutH</name>
    <name evidence="2" type="ORF">H9L42_14275</name>
</gene>
<proteinExistence type="predicted"/>
<dbReference type="Pfam" id="PF04346">
    <property type="entry name" value="EutH"/>
    <property type="match status" value="1"/>
</dbReference>
<keyword evidence="1" id="KW-0812">Transmembrane</keyword>
<dbReference type="InterPro" id="IPR007441">
    <property type="entry name" value="EutH"/>
</dbReference>
<dbReference type="EMBL" id="JACRYT010000023">
    <property type="protein sequence ID" value="MBC6680986.1"/>
    <property type="molecule type" value="Genomic_DNA"/>
</dbReference>
<dbReference type="Proteomes" id="UP000602647">
    <property type="component" value="Unassembled WGS sequence"/>
</dbReference>
<evidence type="ECO:0000256" key="1">
    <source>
        <dbReference type="SAM" id="Phobius"/>
    </source>
</evidence>
<organism evidence="2 3">
    <name type="scientific">Zhenpiania hominis</name>
    <dbReference type="NCBI Taxonomy" id="2763644"/>
    <lineage>
        <taxon>Bacteria</taxon>
        <taxon>Bacillati</taxon>
        <taxon>Bacillota</taxon>
        <taxon>Clostridia</taxon>
        <taxon>Peptostreptococcales</taxon>
        <taxon>Anaerovoracaceae</taxon>
        <taxon>Zhenpiania</taxon>
    </lineage>
</organism>
<name>A0A923NKW2_9FIRM</name>
<dbReference type="GO" id="GO:0034228">
    <property type="term" value="F:ethanolamine transmembrane transporter activity"/>
    <property type="evidence" value="ECO:0007669"/>
    <property type="project" value="InterPro"/>
</dbReference>
<sequence>MYDTRMCALGDHLSYTAGVNMQMLVPLMIGKLTAGIAAAVLAWIVMRAGTGRAGQA</sequence>
<dbReference type="GO" id="GO:0016020">
    <property type="term" value="C:membrane"/>
    <property type="evidence" value="ECO:0007669"/>
    <property type="project" value="InterPro"/>
</dbReference>
<evidence type="ECO:0000313" key="3">
    <source>
        <dbReference type="Proteomes" id="UP000602647"/>
    </source>
</evidence>
<accession>A0A923NKW2</accession>
<reference evidence="2" key="1">
    <citation type="submission" date="2020-08" db="EMBL/GenBank/DDBJ databases">
        <title>Genome public.</title>
        <authorList>
            <person name="Liu C."/>
            <person name="Sun Q."/>
        </authorList>
    </citation>
    <scope>NUCLEOTIDE SEQUENCE</scope>
    <source>
        <strain evidence="2">BX12</strain>
    </source>
</reference>
<comment type="caution">
    <text evidence="2">The sequence shown here is derived from an EMBL/GenBank/DDBJ whole genome shotgun (WGS) entry which is preliminary data.</text>
</comment>
<evidence type="ECO:0000313" key="2">
    <source>
        <dbReference type="EMBL" id="MBC6680986.1"/>
    </source>
</evidence>
<feature type="transmembrane region" description="Helical" evidence="1">
    <location>
        <begin position="23"/>
        <end position="46"/>
    </location>
</feature>
<protein>
    <submittedName>
        <fullName evidence="2">Ethanolamine utilization protein EutH</fullName>
    </submittedName>
</protein>